<dbReference type="CDD" id="cd19125">
    <property type="entry name" value="AKR_AKR4C1-15"/>
    <property type="match status" value="1"/>
</dbReference>
<evidence type="ECO:0000313" key="6">
    <source>
        <dbReference type="EMBL" id="KAG6595341.1"/>
    </source>
</evidence>
<dbReference type="Pfam" id="PF00248">
    <property type="entry name" value="Aldo_ket_red"/>
    <property type="match status" value="1"/>
</dbReference>
<dbReference type="Proteomes" id="UP000685013">
    <property type="component" value="Chromosome 7"/>
</dbReference>
<keyword evidence="3" id="KW-0007">Acetylation</keyword>
<evidence type="ECO:0000256" key="4">
    <source>
        <dbReference type="ARBA" id="ARBA00023002"/>
    </source>
</evidence>
<dbReference type="InterPro" id="IPR018170">
    <property type="entry name" value="Aldo/ket_reductase_CS"/>
</dbReference>
<dbReference type="PROSITE" id="PS00062">
    <property type="entry name" value="ALDOKETO_REDUCTASE_2"/>
    <property type="match status" value="1"/>
</dbReference>
<dbReference type="InterPro" id="IPR023210">
    <property type="entry name" value="NADP_OxRdtase_dom"/>
</dbReference>
<accession>A0AAV6NEH5</accession>
<evidence type="ECO:0000313" key="7">
    <source>
        <dbReference type="Proteomes" id="UP000685013"/>
    </source>
</evidence>
<comment type="similarity">
    <text evidence="1">Belongs to the aldo/keto reductase family.</text>
</comment>
<dbReference type="GO" id="GO:0016491">
    <property type="term" value="F:oxidoreductase activity"/>
    <property type="evidence" value="ECO:0007669"/>
    <property type="project" value="UniProtKB-KW"/>
</dbReference>
<evidence type="ECO:0000256" key="1">
    <source>
        <dbReference type="ARBA" id="ARBA00007905"/>
    </source>
</evidence>
<dbReference type="PIRSF" id="PIRSF000097">
    <property type="entry name" value="AKR"/>
    <property type="match status" value="1"/>
</dbReference>
<reference evidence="6 7" key="1">
    <citation type="journal article" date="2021" name="Hortic Res">
        <title>The domestication of Cucurbita argyrosperma as revealed by the genome of its wild relative.</title>
        <authorList>
            <person name="Barrera-Redondo J."/>
            <person name="Sanchez-de la Vega G."/>
            <person name="Aguirre-Liguori J.A."/>
            <person name="Castellanos-Morales G."/>
            <person name="Gutierrez-Guerrero Y.T."/>
            <person name="Aguirre-Dugua X."/>
            <person name="Aguirre-Planter E."/>
            <person name="Tenaillon M.I."/>
            <person name="Lira-Saade R."/>
            <person name="Eguiarte L.E."/>
        </authorList>
    </citation>
    <scope>NUCLEOTIDE SEQUENCE [LARGE SCALE GENOMIC DNA]</scope>
    <source>
        <strain evidence="6">JBR-2021</strain>
    </source>
</reference>
<keyword evidence="2" id="KW-0521">NADP</keyword>
<name>A0AAV6NEH5_9ROSI</name>
<feature type="non-terminal residue" evidence="6">
    <location>
        <position position="1"/>
    </location>
</feature>
<dbReference type="InterPro" id="IPR020471">
    <property type="entry name" value="AKR"/>
</dbReference>
<keyword evidence="7" id="KW-1185">Reference proteome</keyword>
<evidence type="ECO:0000256" key="3">
    <source>
        <dbReference type="ARBA" id="ARBA00022990"/>
    </source>
</evidence>
<dbReference type="PROSITE" id="PS00798">
    <property type="entry name" value="ALDOKETO_REDUCTASE_1"/>
    <property type="match status" value="1"/>
</dbReference>
<sequence>MATQISFFQLNTGAKIPSVGLGTWQAPEGLVANAVAAAVKIGYRHIDCAQIYGNEKEIGSVLQKLFQDNVIKREDLWITSKLWCTDHAPEDVPAALDRTLRDLQLDYVDLYLIHWPVRMKKGSTGFTPENLVAPDLPGTWRAMEALFDSGKARAIGVSNFSSKKLADLLEVARVPPAVNQVECHPSWQQEKLHEFCKSKGVHLSGYSPLGSPGTTWLNSDVLQSPILKEIADKLGKTPAQVALRWGLQKGHSVLPKSTTESRIKENLDVFDWSIPEDLMANFSKFDQARLLRGTFAANENYVYRTVEDLWDGEI</sequence>
<organism evidence="6 7">
    <name type="scientific">Cucurbita argyrosperma subsp. sororia</name>
    <dbReference type="NCBI Taxonomy" id="37648"/>
    <lineage>
        <taxon>Eukaryota</taxon>
        <taxon>Viridiplantae</taxon>
        <taxon>Streptophyta</taxon>
        <taxon>Embryophyta</taxon>
        <taxon>Tracheophyta</taxon>
        <taxon>Spermatophyta</taxon>
        <taxon>Magnoliopsida</taxon>
        <taxon>eudicotyledons</taxon>
        <taxon>Gunneridae</taxon>
        <taxon>Pentapetalae</taxon>
        <taxon>rosids</taxon>
        <taxon>fabids</taxon>
        <taxon>Cucurbitales</taxon>
        <taxon>Cucurbitaceae</taxon>
        <taxon>Cucurbiteae</taxon>
        <taxon>Cucurbita</taxon>
    </lineage>
</organism>
<protein>
    <submittedName>
        <fullName evidence="6">NADPH-dependent aldo-keto reductase, chloroplastic</fullName>
    </submittedName>
</protein>
<comment type="caution">
    <text evidence="6">The sequence shown here is derived from an EMBL/GenBank/DDBJ whole genome shotgun (WGS) entry which is preliminary data.</text>
</comment>
<dbReference type="EMBL" id="JAGKQH010000007">
    <property type="protein sequence ID" value="KAG6595341.1"/>
    <property type="molecule type" value="Genomic_DNA"/>
</dbReference>
<keyword evidence="4" id="KW-0560">Oxidoreductase</keyword>
<feature type="domain" description="NADP-dependent oxidoreductase" evidence="5">
    <location>
        <begin position="19"/>
        <end position="284"/>
    </location>
</feature>
<dbReference type="FunFam" id="3.20.20.100:FF:000010">
    <property type="entry name" value="NADPH-dependent aldo-keto reductase, chloroplastic"/>
    <property type="match status" value="1"/>
</dbReference>
<dbReference type="AlphaFoldDB" id="A0AAV6NEH5"/>
<gene>
    <name evidence="6" type="primary">AKR4C9</name>
    <name evidence="6" type="ORF">SDJN03_11894</name>
</gene>
<evidence type="ECO:0000256" key="2">
    <source>
        <dbReference type="ARBA" id="ARBA00022857"/>
    </source>
</evidence>
<dbReference type="PANTHER" id="PTHR11732">
    <property type="entry name" value="ALDO/KETO REDUCTASE"/>
    <property type="match status" value="1"/>
</dbReference>
<evidence type="ECO:0000259" key="5">
    <source>
        <dbReference type="Pfam" id="PF00248"/>
    </source>
</evidence>
<proteinExistence type="inferred from homology"/>
<dbReference type="PROSITE" id="PS00063">
    <property type="entry name" value="ALDOKETO_REDUCTASE_3"/>
    <property type="match status" value="1"/>
</dbReference>
<dbReference type="InterPro" id="IPR044498">
    <property type="entry name" value="AKR4C"/>
</dbReference>